<dbReference type="KEGG" id="nta:107815747"/>
<accession>A0A1S4C6K3</accession>
<evidence type="ECO:0000313" key="4">
    <source>
        <dbReference type="RefSeq" id="XP_016496862.1"/>
    </source>
</evidence>
<organism evidence="3 4">
    <name type="scientific">Nicotiana tabacum</name>
    <name type="common">Common tobacco</name>
    <dbReference type="NCBI Taxonomy" id="4097"/>
    <lineage>
        <taxon>Eukaryota</taxon>
        <taxon>Viridiplantae</taxon>
        <taxon>Streptophyta</taxon>
        <taxon>Embryophyta</taxon>
        <taxon>Tracheophyta</taxon>
        <taxon>Spermatophyta</taxon>
        <taxon>Magnoliopsida</taxon>
        <taxon>eudicotyledons</taxon>
        <taxon>Gunneridae</taxon>
        <taxon>Pentapetalae</taxon>
        <taxon>asterids</taxon>
        <taxon>lamiids</taxon>
        <taxon>Solanales</taxon>
        <taxon>Solanaceae</taxon>
        <taxon>Nicotianoideae</taxon>
        <taxon>Nicotianeae</taxon>
        <taxon>Nicotiana</taxon>
    </lineage>
</organism>
<sequence>MGVAQVNQFWLHLVILFSISVSSIYGTELNCVYTAYVRTGTFWGSGTDSKITLSLYDANGHGLRINNLQAWGGLMGPGYNYFEMDQLDMFTGRGPCLTAPICKMNLTSDGSGDHHGWYCNYVEVTSTAEHKRCSQQLFTVEAWLSAGQYPDGLTAIRNNCKRISNEQQPIHDSDQSYKVVDVI</sequence>
<dbReference type="CDD" id="cd01754">
    <property type="entry name" value="PLAT_plant_stress"/>
    <property type="match status" value="1"/>
</dbReference>
<dbReference type="STRING" id="4097.A0A1S4C6K3"/>
<dbReference type="PANTHER" id="PTHR31718:SF36">
    <property type="entry name" value="LIPOXYGENASE HOMOLOGY DOMAIN-CONTAINING PROTEIN 1-LIKE"/>
    <property type="match status" value="1"/>
</dbReference>
<comment type="caution">
    <text evidence="1">Lacks conserved residue(s) required for the propagation of feature annotation.</text>
</comment>
<keyword evidence="3" id="KW-1185">Reference proteome</keyword>
<dbReference type="Gene3D" id="2.60.60.20">
    <property type="entry name" value="PLAT/LH2 domain"/>
    <property type="match status" value="1"/>
</dbReference>
<proteinExistence type="predicted"/>
<gene>
    <name evidence="4" type="primary">LOC107815747</name>
</gene>
<dbReference type="RefSeq" id="XP_016496862.1">
    <property type="nucleotide sequence ID" value="XM_016641376.1"/>
</dbReference>
<dbReference type="GeneID" id="107815747"/>
<name>A0A1S4C6K3_TOBAC</name>
<evidence type="ECO:0000313" key="3">
    <source>
        <dbReference type="Proteomes" id="UP000790787"/>
    </source>
</evidence>
<dbReference type="InterPro" id="IPR001024">
    <property type="entry name" value="PLAT/LH2_dom"/>
</dbReference>
<dbReference type="AlphaFoldDB" id="A0A1S4C6K3"/>
<evidence type="ECO:0000256" key="1">
    <source>
        <dbReference type="PROSITE-ProRule" id="PRU00152"/>
    </source>
</evidence>
<dbReference type="PANTHER" id="PTHR31718">
    <property type="entry name" value="PLAT DOMAIN-CONTAINING PROTEIN"/>
    <property type="match status" value="1"/>
</dbReference>
<dbReference type="OrthoDB" id="5322100at2759"/>
<dbReference type="PaxDb" id="4097-A0A1S4C6K3"/>
<dbReference type="InterPro" id="IPR036392">
    <property type="entry name" value="PLAT/LH2_dom_sf"/>
</dbReference>
<dbReference type="PROSITE" id="PS50095">
    <property type="entry name" value="PLAT"/>
    <property type="match status" value="1"/>
</dbReference>
<protein>
    <submittedName>
        <fullName evidence="4">PLAT domain-containing protein 3</fullName>
    </submittedName>
</protein>
<reference evidence="3" key="1">
    <citation type="journal article" date="2014" name="Nat. Commun.">
        <title>The tobacco genome sequence and its comparison with those of tomato and potato.</title>
        <authorList>
            <person name="Sierro N."/>
            <person name="Battey J.N."/>
            <person name="Ouadi S."/>
            <person name="Bakaher N."/>
            <person name="Bovet L."/>
            <person name="Willig A."/>
            <person name="Goepfert S."/>
            <person name="Peitsch M.C."/>
            <person name="Ivanov N.V."/>
        </authorList>
    </citation>
    <scope>NUCLEOTIDE SEQUENCE [LARGE SCALE GENOMIC DNA]</scope>
</reference>
<dbReference type="Pfam" id="PF01477">
    <property type="entry name" value="PLAT"/>
    <property type="match status" value="1"/>
</dbReference>
<feature type="domain" description="PLAT" evidence="2">
    <location>
        <begin position="31"/>
        <end position="158"/>
    </location>
</feature>
<evidence type="ECO:0000259" key="2">
    <source>
        <dbReference type="PROSITE" id="PS50095"/>
    </source>
</evidence>
<reference evidence="4" key="2">
    <citation type="submission" date="2025-08" db="UniProtKB">
        <authorList>
            <consortium name="RefSeq"/>
        </authorList>
    </citation>
    <scope>IDENTIFICATION</scope>
    <source>
        <tissue evidence="4">Leaf</tissue>
    </source>
</reference>
<dbReference type="RefSeq" id="XP_016496862.1">
    <property type="nucleotide sequence ID" value="XM_016641376.2"/>
</dbReference>
<dbReference type="Proteomes" id="UP000790787">
    <property type="component" value="Chromosome 13"/>
</dbReference>
<dbReference type="SUPFAM" id="SSF49723">
    <property type="entry name" value="Lipase/lipooxygenase domain (PLAT/LH2 domain)"/>
    <property type="match status" value="1"/>
</dbReference>